<proteinExistence type="predicted"/>
<accession>A0ABU1NER9</accession>
<keyword evidence="2" id="KW-1185">Reference proteome</keyword>
<name>A0ABU1NER9_9BURK</name>
<protein>
    <recommendedName>
        <fullName evidence="3">Helix-turn-helix domain-containing protein</fullName>
    </recommendedName>
</protein>
<evidence type="ECO:0000313" key="1">
    <source>
        <dbReference type="EMBL" id="MDR6536964.1"/>
    </source>
</evidence>
<comment type="caution">
    <text evidence="1">The sequence shown here is derived from an EMBL/GenBank/DDBJ whole genome shotgun (WGS) entry which is preliminary data.</text>
</comment>
<evidence type="ECO:0000313" key="2">
    <source>
        <dbReference type="Proteomes" id="UP001184230"/>
    </source>
</evidence>
<dbReference type="EMBL" id="JAVDRF010000005">
    <property type="protein sequence ID" value="MDR6536964.1"/>
    <property type="molecule type" value="Genomic_DNA"/>
</dbReference>
<sequence>MQTTTAQATHASHVVVEQSMNPFPPLDLVARPTVPTDQAAHYLLRKPQTLRGWACKEDGPIRPIRINGRLGWPVAEIRRLLGGGAAQ</sequence>
<evidence type="ECO:0008006" key="3">
    <source>
        <dbReference type="Google" id="ProtNLM"/>
    </source>
</evidence>
<dbReference type="Proteomes" id="UP001184230">
    <property type="component" value="Unassembled WGS sequence"/>
</dbReference>
<organism evidence="1 2">
    <name type="scientific">Variovorax soli</name>
    <dbReference type="NCBI Taxonomy" id="376815"/>
    <lineage>
        <taxon>Bacteria</taxon>
        <taxon>Pseudomonadati</taxon>
        <taxon>Pseudomonadota</taxon>
        <taxon>Betaproteobacteria</taxon>
        <taxon>Burkholderiales</taxon>
        <taxon>Comamonadaceae</taxon>
        <taxon>Variovorax</taxon>
    </lineage>
</organism>
<gene>
    <name evidence="1" type="ORF">J2739_002737</name>
</gene>
<reference evidence="1 2" key="1">
    <citation type="submission" date="2023-07" db="EMBL/GenBank/DDBJ databases">
        <title>Sorghum-associated microbial communities from plants grown in Nebraska, USA.</title>
        <authorList>
            <person name="Schachtman D."/>
        </authorList>
    </citation>
    <scope>NUCLEOTIDE SEQUENCE [LARGE SCALE GENOMIC DNA]</scope>
    <source>
        <strain evidence="1 2">DS1781</strain>
    </source>
</reference>